<evidence type="ECO:0000313" key="2">
    <source>
        <dbReference type="Proteomes" id="UP001154282"/>
    </source>
</evidence>
<dbReference type="PANTHER" id="PTHR35546">
    <property type="entry name" value="F-BOX PROTEIN INTERACTION DOMAIN PROTEIN-RELATED"/>
    <property type="match status" value="1"/>
</dbReference>
<dbReference type="PANTHER" id="PTHR35546:SF128">
    <property type="entry name" value="F-BOX ASSOCIATED DOMAIN-CONTAINING PROTEIN"/>
    <property type="match status" value="1"/>
</dbReference>
<dbReference type="InterPro" id="IPR036047">
    <property type="entry name" value="F-box-like_dom_sf"/>
</dbReference>
<dbReference type="EMBL" id="CAMGYJ010000006">
    <property type="protein sequence ID" value="CAI0436676.1"/>
    <property type="molecule type" value="Genomic_DNA"/>
</dbReference>
<sequence>RSFRSVKISSPKILIRLPNPSSSCRCKAVCQGWRSLISSPGFNRRFVSHHRSRNQQPPLLLPSDDSQSNIQSFLFMNLIGEFSFSVLDSYKDLTLCGFETRSHGQLLRTFFVCNPFTKQWVALPLAAKSPDNRWIIFPARLVCESRINLDLGDGQLFAYEYRFRVVCLYPDGGFLKMNLFCSDSREWTKDALVLDDKFLSPSRKCSFVQWGVVLA</sequence>
<protein>
    <recommendedName>
        <fullName evidence="3">F-box domain-containing protein</fullName>
    </recommendedName>
</protein>
<feature type="non-terminal residue" evidence="1">
    <location>
        <position position="1"/>
    </location>
</feature>
<organism evidence="1 2">
    <name type="scientific">Linum tenue</name>
    <dbReference type="NCBI Taxonomy" id="586396"/>
    <lineage>
        <taxon>Eukaryota</taxon>
        <taxon>Viridiplantae</taxon>
        <taxon>Streptophyta</taxon>
        <taxon>Embryophyta</taxon>
        <taxon>Tracheophyta</taxon>
        <taxon>Spermatophyta</taxon>
        <taxon>Magnoliopsida</taxon>
        <taxon>eudicotyledons</taxon>
        <taxon>Gunneridae</taxon>
        <taxon>Pentapetalae</taxon>
        <taxon>rosids</taxon>
        <taxon>fabids</taxon>
        <taxon>Malpighiales</taxon>
        <taxon>Linaceae</taxon>
        <taxon>Linum</taxon>
    </lineage>
</organism>
<comment type="caution">
    <text evidence="1">The sequence shown here is derived from an EMBL/GenBank/DDBJ whole genome shotgun (WGS) entry which is preliminary data.</text>
</comment>
<dbReference type="SUPFAM" id="SSF81383">
    <property type="entry name" value="F-box domain"/>
    <property type="match status" value="1"/>
</dbReference>
<evidence type="ECO:0000313" key="1">
    <source>
        <dbReference type="EMBL" id="CAI0436676.1"/>
    </source>
</evidence>
<gene>
    <name evidence="1" type="ORF">LITE_LOCUS25183</name>
</gene>
<dbReference type="AlphaFoldDB" id="A0AAV0LT42"/>
<reference evidence="1" key="1">
    <citation type="submission" date="2022-08" db="EMBL/GenBank/DDBJ databases">
        <authorList>
            <person name="Gutierrez-Valencia J."/>
        </authorList>
    </citation>
    <scope>NUCLEOTIDE SEQUENCE</scope>
</reference>
<evidence type="ECO:0008006" key="3">
    <source>
        <dbReference type="Google" id="ProtNLM"/>
    </source>
</evidence>
<proteinExistence type="predicted"/>
<keyword evidence="2" id="KW-1185">Reference proteome</keyword>
<dbReference type="Proteomes" id="UP001154282">
    <property type="component" value="Unassembled WGS sequence"/>
</dbReference>
<dbReference type="InterPro" id="IPR055290">
    <property type="entry name" value="At3g26010-like"/>
</dbReference>
<accession>A0AAV0LT42</accession>
<name>A0AAV0LT42_9ROSI</name>